<dbReference type="EMBL" id="SZZP01000013">
    <property type="protein sequence ID" value="TKV79438.1"/>
    <property type="molecule type" value="Genomic_DNA"/>
</dbReference>
<dbReference type="CDD" id="cd06581">
    <property type="entry name" value="TM_PBP1_LivM_like"/>
    <property type="match status" value="1"/>
</dbReference>
<comment type="subcellular location">
    <subcellularLocation>
        <location evidence="1">Cell membrane</location>
        <topology evidence="1">Multi-pass membrane protein</topology>
    </subcellularLocation>
</comment>
<evidence type="ECO:0000313" key="9">
    <source>
        <dbReference type="Proteomes" id="UP000305095"/>
    </source>
</evidence>
<dbReference type="eggNOG" id="COG4177">
    <property type="taxonomic scope" value="Bacteria"/>
</dbReference>
<dbReference type="GO" id="GO:0005886">
    <property type="term" value="C:plasma membrane"/>
    <property type="evidence" value="ECO:0007669"/>
    <property type="project" value="UniProtKB-SubCell"/>
</dbReference>
<dbReference type="STRING" id="29448.QU41_01645"/>
<dbReference type="InterPro" id="IPR001851">
    <property type="entry name" value="ABC_transp_permease"/>
</dbReference>
<evidence type="ECO:0000256" key="1">
    <source>
        <dbReference type="ARBA" id="ARBA00004651"/>
    </source>
</evidence>
<dbReference type="AlphaFoldDB" id="A0A1E3EYT6"/>
<protein>
    <submittedName>
        <fullName evidence="8">Branched-chain amino acid ABC transporter permease</fullName>
    </submittedName>
    <submittedName>
        <fullName evidence="7">Branched-chain amino acid transport system permease protein</fullName>
    </submittedName>
</protein>
<dbReference type="PANTHER" id="PTHR30482">
    <property type="entry name" value="HIGH-AFFINITY BRANCHED-CHAIN AMINO ACID TRANSPORT SYSTEM PERMEASE"/>
    <property type="match status" value="1"/>
</dbReference>
<name>A0A1E3EYT6_BRAEL</name>
<feature type="transmembrane region" description="Helical" evidence="6">
    <location>
        <begin position="101"/>
        <end position="123"/>
    </location>
</feature>
<gene>
    <name evidence="8" type="ORF">FDV58_22710</name>
    <name evidence="7" type="ORF">JOH49_005563</name>
</gene>
<dbReference type="Proteomes" id="UP000305095">
    <property type="component" value="Unassembled WGS sequence"/>
</dbReference>
<evidence type="ECO:0000256" key="2">
    <source>
        <dbReference type="ARBA" id="ARBA00022475"/>
    </source>
</evidence>
<sequence length="357" mass="38780">MATSTLIPSGDFRTSYAADTTIFPTATSRNFAILGIVLACFAPMLLSNYLLSIAIQIGIFAIAALGLNVLVGFTGQISIGHAAFFLFGAFTSAYISNNAPIPVFFAIPLAGVVTALVGLIFGVPAARLKGLYLVIATLAAQYILLDFFSRAEWFSGGSVPASANPFSIFGYTLRGDRQYFYVVLAYMVISYLLVTNLMRTRDGRALVAIRDHYLSAEIMGINLTKYRTLSFGLAAFFAGIAGALYAHYQLVVSQEGFGIERSVLFLAMVIIGGTGSVMGTLMGTAFVVLLPESMEWLSAWLKGGAIDKALQLNNNITFLREIAIGLIIIGFLMFEPDGLAHRWRQIKAYWKLYPFSH</sequence>
<evidence type="ECO:0000256" key="3">
    <source>
        <dbReference type="ARBA" id="ARBA00022692"/>
    </source>
</evidence>
<feature type="transmembrane region" description="Helical" evidence="6">
    <location>
        <begin position="179"/>
        <end position="198"/>
    </location>
</feature>
<organism evidence="7 10">
    <name type="scientific">Bradyrhizobium elkanii</name>
    <dbReference type="NCBI Taxonomy" id="29448"/>
    <lineage>
        <taxon>Bacteria</taxon>
        <taxon>Pseudomonadati</taxon>
        <taxon>Pseudomonadota</taxon>
        <taxon>Alphaproteobacteria</taxon>
        <taxon>Hyphomicrobiales</taxon>
        <taxon>Nitrobacteraceae</taxon>
        <taxon>Bradyrhizobium</taxon>
    </lineage>
</organism>
<keyword evidence="4 6" id="KW-1133">Transmembrane helix</keyword>
<keyword evidence="5 6" id="KW-0472">Membrane</keyword>
<dbReference type="EMBL" id="JAFICZ010000001">
    <property type="protein sequence ID" value="MBP1295810.1"/>
    <property type="molecule type" value="Genomic_DNA"/>
</dbReference>
<reference evidence="8 9" key="1">
    <citation type="submission" date="2019-05" db="EMBL/GenBank/DDBJ databases">
        <title>Draft Genome of Bradyrhizobium elkanii strain SEMIA 938, Used in Commercial Inoculants for Lupinus spp. in Brazil.</title>
        <authorList>
            <person name="Hungria M."/>
            <person name="Delamuta J.R.M."/>
            <person name="Ribeiro R.A."/>
            <person name="Nogueira M.A."/>
        </authorList>
    </citation>
    <scope>NUCLEOTIDE SEQUENCE [LARGE SCALE GENOMIC DNA]</scope>
    <source>
        <strain evidence="8 9">Semia 938</strain>
    </source>
</reference>
<proteinExistence type="predicted"/>
<feature type="transmembrane region" description="Helical" evidence="6">
    <location>
        <begin position="263"/>
        <end position="291"/>
    </location>
</feature>
<feature type="transmembrane region" description="Helical" evidence="6">
    <location>
        <begin position="130"/>
        <end position="148"/>
    </location>
</feature>
<dbReference type="GO" id="GO:0015658">
    <property type="term" value="F:branched-chain amino acid transmembrane transporter activity"/>
    <property type="evidence" value="ECO:0007669"/>
    <property type="project" value="InterPro"/>
</dbReference>
<reference evidence="7" key="2">
    <citation type="submission" date="2021-02" db="EMBL/GenBank/DDBJ databases">
        <title>Genomic Encyclopedia of Type Strains, Phase IV (KMG-V): Genome sequencing to study the core and pangenomes of soil and plant-associated prokaryotes.</title>
        <authorList>
            <person name="Whitman W."/>
        </authorList>
    </citation>
    <scope>NUCLEOTIDE SEQUENCE</scope>
    <source>
        <strain evidence="7">USDA 406</strain>
    </source>
</reference>
<evidence type="ECO:0000256" key="5">
    <source>
        <dbReference type="ARBA" id="ARBA00023136"/>
    </source>
</evidence>
<accession>A0A1E3EYT6</accession>
<dbReference type="Pfam" id="PF02653">
    <property type="entry name" value="BPD_transp_2"/>
    <property type="match status" value="1"/>
</dbReference>
<dbReference type="OrthoDB" id="9814461at2"/>
<evidence type="ECO:0000256" key="6">
    <source>
        <dbReference type="SAM" id="Phobius"/>
    </source>
</evidence>
<dbReference type="InterPro" id="IPR043428">
    <property type="entry name" value="LivM-like"/>
</dbReference>
<comment type="caution">
    <text evidence="7">The sequence shown here is derived from an EMBL/GenBank/DDBJ whole genome shotgun (WGS) entry which is preliminary data.</text>
</comment>
<evidence type="ECO:0000256" key="4">
    <source>
        <dbReference type="ARBA" id="ARBA00022989"/>
    </source>
</evidence>
<evidence type="ECO:0000313" key="7">
    <source>
        <dbReference type="EMBL" id="MBP1295810.1"/>
    </source>
</evidence>
<evidence type="ECO:0000313" key="10">
    <source>
        <dbReference type="Proteomes" id="UP000673383"/>
    </source>
</evidence>
<keyword evidence="2" id="KW-1003">Cell membrane</keyword>
<dbReference type="PANTHER" id="PTHR30482:SF5">
    <property type="entry name" value="ABC TRANSPORTER PERMEASE PROTEIN"/>
    <property type="match status" value="1"/>
</dbReference>
<feature type="transmembrane region" description="Helical" evidence="6">
    <location>
        <begin position="312"/>
        <end position="334"/>
    </location>
</feature>
<dbReference type="RefSeq" id="WP_057020451.1">
    <property type="nucleotide sequence ID" value="NZ_CP126034.1"/>
</dbReference>
<feature type="transmembrane region" description="Helical" evidence="6">
    <location>
        <begin position="229"/>
        <end position="248"/>
    </location>
</feature>
<keyword evidence="3 6" id="KW-0812">Transmembrane</keyword>
<dbReference type="Proteomes" id="UP000673383">
    <property type="component" value="Unassembled WGS sequence"/>
</dbReference>
<feature type="transmembrane region" description="Helical" evidence="6">
    <location>
        <begin position="31"/>
        <end position="47"/>
    </location>
</feature>
<evidence type="ECO:0000313" key="8">
    <source>
        <dbReference type="EMBL" id="TKV79438.1"/>
    </source>
</evidence>
<feature type="transmembrane region" description="Helical" evidence="6">
    <location>
        <begin position="53"/>
        <end position="71"/>
    </location>
</feature>